<evidence type="ECO:0000256" key="5">
    <source>
        <dbReference type="ARBA" id="ARBA00023163"/>
    </source>
</evidence>
<organism evidence="9 10">
    <name type="scientific">Candidatus Glassbacteria bacterium RIFCSPLOWO2_12_FULL_58_11</name>
    <dbReference type="NCBI Taxonomy" id="1817867"/>
    <lineage>
        <taxon>Bacteria</taxon>
        <taxon>Candidatus Glassiibacteriota</taxon>
    </lineage>
</organism>
<protein>
    <recommendedName>
        <fullName evidence="11">Fis family transcriptional regulator</fullName>
    </recommendedName>
</protein>
<accession>A0A1F5YMY7</accession>
<dbReference type="EMBL" id="MFIX01000208">
    <property type="protein sequence ID" value="OGG01474.1"/>
    <property type="molecule type" value="Genomic_DNA"/>
</dbReference>
<evidence type="ECO:0000256" key="3">
    <source>
        <dbReference type="ARBA" id="ARBA00022840"/>
    </source>
</evidence>
<gene>
    <name evidence="9" type="ORF">A3F83_00975</name>
</gene>
<dbReference type="Proteomes" id="UP000179129">
    <property type="component" value="Unassembled WGS sequence"/>
</dbReference>
<dbReference type="AlphaFoldDB" id="A0A1F5YMY7"/>
<dbReference type="InterPro" id="IPR003593">
    <property type="entry name" value="AAA+_ATPase"/>
</dbReference>
<evidence type="ECO:0000313" key="9">
    <source>
        <dbReference type="EMBL" id="OGG01474.1"/>
    </source>
</evidence>
<dbReference type="Pfam" id="PF00072">
    <property type="entry name" value="Response_reg"/>
    <property type="match status" value="1"/>
</dbReference>
<dbReference type="GO" id="GO:0000160">
    <property type="term" value="P:phosphorelay signal transduction system"/>
    <property type="evidence" value="ECO:0007669"/>
    <property type="project" value="InterPro"/>
</dbReference>
<dbReference type="SUPFAM" id="SSF52172">
    <property type="entry name" value="CheY-like"/>
    <property type="match status" value="1"/>
</dbReference>
<evidence type="ECO:0000256" key="4">
    <source>
        <dbReference type="ARBA" id="ARBA00023015"/>
    </source>
</evidence>
<dbReference type="Gene3D" id="3.40.50.300">
    <property type="entry name" value="P-loop containing nucleotide triphosphate hydrolases"/>
    <property type="match status" value="1"/>
</dbReference>
<dbReference type="FunFam" id="3.40.50.2300:FF:000018">
    <property type="entry name" value="DNA-binding transcriptional regulator NtrC"/>
    <property type="match status" value="1"/>
</dbReference>
<dbReference type="InterPro" id="IPR001789">
    <property type="entry name" value="Sig_transdc_resp-reg_receiver"/>
</dbReference>
<dbReference type="GO" id="GO:0006355">
    <property type="term" value="P:regulation of DNA-templated transcription"/>
    <property type="evidence" value="ECO:0007669"/>
    <property type="project" value="InterPro"/>
</dbReference>
<dbReference type="Gene3D" id="3.40.50.2300">
    <property type="match status" value="1"/>
</dbReference>
<feature type="domain" description="Response regulatory" evidence="8">
    <location>
        <begin position="2"/>
        <end position="117"/>
    </location>
</feature>
<dbReference type="PROSITE" id="PS50045">
    <property type="entry name" value="SIGMA54_INTERACT_4"/>
    <property type="match status" value="1"/>
</dbReference>
<keyword evidence="3" id="KW-0067">ATP-binding</keyword>
<evidence type="ECO:0008006" key="11">
    <source>
        <dbReference type="Google" id="ProtNLM"/>
    </source>
</evidence>
<keyword evidence="2" id="KW-0547">Nucleotide-binding</keyword>
<keyword evidence="5" id="KW-0804">Transcription</keyword>
<evidence type="ECO:0000313" key="10">
    <source>
        <dbReference type="Proteomes" id="UP000179129"/>
    </source>
</evidence>
<dbReference type="PANTHER" id="PTHR32071">
    <property type="entry name" value="TRANSCRIPTIONAL REGULATORY PROTEIN"/>
    <property type="match status" value="1"/>
</dbReference>
<name>A0A1F5YMY7_9BACT</name>
<feature type="domain" description="Sigma-54 factor interaction" evidence="7">
    <location>
        <begin position="142"/>
        <end position="352"/>
    </location>
</feature>
<dbReference type="InterPro" id="IPR011006">
    <property type="entry name" value="CheY-like_superfamily"/>
</dbReference>
<dbReference type="CDD" id="cd00009">
    <property type="entry name" value="AAA"/>
    <property type="match status" value="1"/>
</dbReference>
<dbReference type="InterPro" id="IPR002078">
    <property type="entry name" value="Sigma_54_int"/>
</dbReference>
<dbReference type="Pfam" id="PF00158">
    <property type="entry name" value="Sigma54_activat"/>
    <property type="match status" value="1"/>
</dbReference>
<feature type="modified residue" description="4-aspartylphosphate" evidence="6">
    <location>
        <position position="51"/>
    </location>
</feature>
<dbReference type="STRING" id="1817867.A3F83_00975"/>
<sequence length="352" mass="39437">MKVLIVEDEELKRITLLADLAQAGHTVIAADSARQALEILEREQLDVVITDLKLPGMDGLELLRTIKEEFSPSTEVIMMTAYGTIPVAVEAIRRGALDFVTKPFDNRQMLPLLARIEQKMARKDLSREPHPAGEFSQIEQAVIGKSPPIRHLKHLIRLCAESDSNVLLCGETGTGKDLAAAMIHKISARHSSPLVKVSCATFPENLVESELFGHERGAFTGADQRKSGRLELARNGTLYLDDVDDIPLAQQVKLLRVIDEKVFERVGSSTSIRCDVRFIASTKVDLTRRIAEGTFREDLYYRLKVIEVHLPPLRERPEDIPELAAYLLKRIAGERSAELSAEVIQRLRSYAW</sequence>
<dbReference type="SMART" id="SM00382">
    <property type="entry name" value="AAA"/>
    <property type="match status" value="1"/>
</dbReference>
<evidence type="ECO:0000259" key="8">
    <source>
        <dbReference type="PROSITE" id="PS50110"/>
    </source>
</evidence>
<dbReference type="FunFam" id="3.40.50.300:FF:000006">
    <property type="entry name" value="DNA-binding transcriptional regulator NtrC"/>
    <property type="match status" value="1"/>
</dbReference>
<dbReference type="PROSITE" id="PS50110">
    <property type="entry name" value="RESPONSE_REGULATORY"/>
    <property type="match status" value="1"/>
</dbReference>
<reference evidence="9 10" key="1">
    <citation type="journal article" date="2016" name="Nat. Commun.">
        <title>Thousands of microbial genomes shed light on interconnected biogeochemical processes in an aquifer system.</title>
        <authorList>
            <person name="Anantharaman K."/>
            <person name="Brown C.T."/>
            <person name="Hug L.A."/>
            <person name="Sharon I."/>
            <person name="Castelle C.J."/>
            <person name="Probst A.J."/>
            <person name="Thomas B.C."/>
            <person name="Singh A."/>
            <person name="Wilkins M.J."/>
            <person name="Karaoz U."/>
            <person name="Brodie E.L."/>
            <person name="Williams K.H."/>
            <person name="Hubbard S.S."/>
            <person name="Banfield J.F."/>
        </authorList>
    </citation>
    <scope>NUCLEOTIDE SEQUENCE [LARGE SCALE GENOMIC DNA]</scope>
</reference>
<dbReference type="GO" id="GO:0005524">
    <property type="term" value="F:ATP binding"/>
    <property type="evidence" value="ECO:0007669"/>
    <property type="project" value="UniProtKB-KW"/>
</dbReference>
<dbReference type="SMART" id="SM00448">
    <property type="entry name" value="REC"/>
    <property type="match status" value="1"/>
</dbReference>
<evidence type="ECO:0000256" key="1">
    <source>
        <dbReference type="ARBA" id="ARBA00022553"/>
    </source>
</evidence>
<proteinExistence type="predicted"/>
<dbReference type="SUPFAM" id="SSF52540">
    <property type="entry name" value="P-loop containing nucleoside triphosphate hydrolases"/>
    <property type="match status" value="1"/>
</dbReference>
<comment type="caution">
    <text evidence="9">The sequence shown here is derived from an EMBL/GenBank/DDBJ whole genome shotgun (WGS) entry which is preliminary data.</text>
</comment>
<evidence type="ECO:0000256" key="2">
    <source>
        <dbReference type="ARBA" id="ARBA00022741"/>
    </source>
</evidence>
<feature type="non-terminal residue" evidence="9">
    <location>
        <position position="352"/>
    </location>
</feature>
<keyword evidence="4" id="KW-0805">Transcription regulation</keyword>
<evidence type="ECO:0000259" key="7">
    <source>
        <dbReference type="PROSITE" id="PS50045"/>
    </source>
</evidence>
<evidence type="ECO:0000256" key="6">
    <source>
        <dbReference type="PROSITE-ProRule" id="PRU00169"/>
    </source>
</evidence>
<keyword evidence="1 6" id="KW-0597">Phosphoprotein</keyword>
<dbReference type="InterPro" id="IPR027417">
    <property type="entry name" value="P-loop_NTPase"/>
</dbReference>
<dbReference type="Gene3D" id="1.10.8.60">
    <property type="match status" value="1"/>
</dbReference>